<dbReference type="PANTHER" id="PTHR43762">
    <property type="entry name" value="L-GULONOLACTONE OXIDASE"/>
    <property type="match status" value="1"/>
</dbReference>
<keyword evidence="5" id="KW-1185">Reference proteome</keyword>
<dbReference type="InterPro" id="IPR036318">
    <property type="entry name" value="FAD-bd_PCMH-like_sf"/>
</dbReference>
<proteinExistence type="predicted"/>
<feature type="region of interest" description="Disordered" evidence="2">
    <location>
        <begin position="1"/>
        <end position="41"/>
    </location>
</feature>
<dbReference type="InterPro" id="IPR006094">
    <property type="entry name" value="Oxid_FAD_bind_N"/>
</dbReference>
<dbReference type="Gene3D" id="1.10.45.10">
    <property type="entry name" value="Vanillyl-alcohol Oxidase, Chain A, domain 4"/>
    <property type="match status" value="1"/>
</dbReference>
<dbReference type="PANTHER" id="PTHR43762:SF1">
    <property type="entry name" value="D-ARABINONO-1,4-LACTONE OXIDASE"/>
    <property type="match status" value="1"/>
</dbReference>
<evidence type="ECO:0000313" key="5">
    <source>
        <dbReference type="Proteomes" id="UP000827138"/>
    </source>
</evidence>
<name>A0ABX8XQM9_9ACTN</name>
<dbReference type="EMBL" id="CP080647">
    <property type="protein sequence ID" value="QYX77923.1"/>
    <property type="molecule type" value="Genomic_DNA"/>
</dbReference>
<evidence type="ECO:0000256" key="1">
    <source>
        <dbReference type="ARBA" id="ARBA00023002"/>
    </source>
</evidence>
<dbReference type="InterPro" id="IPR010031">
    <property type="entry name" value="FAD_lactone_oxidase-like"/>
</dbReference>
<dbReference type="InterPro" id="IPR016166">
    <property type="entry name" value="FAD-bd_PCMH"/>
</dbReference>
<dbReference type="InterPro" id="IPR007173">
    <property type="entry name" value="ALO_C"/>
</dbReference>
<reference evidence="4 5" key="1">
    <citation type="submission" date="2021-08" db="EMBL/GenBank/DDBJ databases">
        <authorList>
            <person name="Ping M."/>
        </authorList>
    </citation>
    <scope>NUCLEOTIDE SEQUENCE [LARGE SCALE GENOMIC DNA]</scope>
    <source>
        <strain evidence="4 5">MG28</strain>
    </source>
</reference>
<keyword evidence="1" id="KW-0560">Oxidoreductase</keyword>
<protein>
    <submittedName>
        <fullName evidence="4">FAD-binding oxidoreductase</fullName>
    </submittedName>
</protein>
<evidence type="ECO:0000313" key="4">
    <source>
        <dbReference type="EMBL" id="QYX77923.1"/>
    </source>
</evidence>
<feature type="region of interest" description="Disordered" evidence="2">
    <location>
        <begin position="277"/>
        <end position="320"/>
    </location>
</feature>
<feature type="compositionally biased region" description="Low complexity" evidence="2">
    <location>
        <begin position="18"/>
        <end position="39"/>
    </location>
</feature>
<organism evidence="4 5">
    <name type="scientific">Streptomyces akebiae</name>
    <dbReference type="NCBI Taxonomy" id="2865673"/>
    <lineage>
        <taxon>Bacteria</taxon>
        <taxon>Bacillati</taxon>
        <taxon>Actinomycetota</taxon>
        <taxon>Actinomycetes</taxon>
        <taxon>Kitasatosporales</taxon>
        <taxon>Streptomycetaceae</taxon>
        <taxon>Streptomyces</taxon>
    </lineage>
</organism>
<evidence type="ECO:0000256" key="2">
    <source>
        <dbReference type="SAM" id="MobiDB-lite"/>
    </source>
</evidence>
<dbReference type="Proteomes" id="UP000827138">
    <property type="component" value="Chromosome"/>
</dbReference>
<dbReference type="InterPro" id="IPR016169">
    <property type="entry name" value="FAD-bd_PCMH_sub2"/>
</dbReference>
<dbReference type="InterPro" id="IPR016171">
    <property type="entry name" value="Vanillyl_alc_oxidase_C-sub2"/>
</dbReference>
<feature type="domain" description="FAD-binding PCMH-type" evidence="3">
    <location>
        <begin position="45"/>
        <end position="216"/>
    </location>
</feature>
<dbReference type="Pfam" id="PF01565">
    <property type="entry name" value="FAD_binding_4"/>
    <property type="match status" value="1"/>
</dbReference>
<dbReference type="Pfam" id="PF04030">
    <property type="entry name" value="ALO"/>
    <property type="match status" value="1"/>
</dbReference>
<gene>
    <name evidence="4" type="ORF">K1J60_16515</name>
</gene>
<dbReference type="SUPFAM" id="SSF56176">
    <property type="entry name" value="FAD-binding/transporter-associated domain-like"/>
    <property type="match status" value="1"/>
</dbReference>
<evidence type="ECO:0000259" key="3">
    <source>
        <dbReference type="PROSITE" id="PS51387"/>
    </source>
</evidence>
<dbReference type="PROSITE" id="PS51387">
    <property type="entry name" value="FAD_PCMH"/>
    <property type="match status" value="1"/>
</dbReference>
<accession>A0ABX8XQM9</accession>
<dbReference type="Gene3D" id="3.30.465.10">
    <property type="match status" value="1"/>
</dbReference>
<dbReference type="RefSeq" id="WP_220646892.1">
    <property type="nucleotide sequence ID" value="NZ_CP080647.1"/>
</dbReference>
<sequence>MPADAVPTSPAPPPAGPRRPASASAPASASVPSSAPVTVTGWGRTAPSAARLFRPRTYEEAAAAVRACGAHGARGGIARGLGRAYGDAAQNAGGAVLDMTGLDRVHAIDADGGTVLCDAGVSLHRLMEVLLPLGWFVPVTPGTRQVTVGGAIAADIHGKNHHVSGSFARHVLSLELLTADGGIRTVVPGTPLFDATAGGMGLTGVILTATVRLLPVETSWMSVDTERARDLDDLLARLTATDRYYRYSVAWIDLLARGAATGRAVLTRGDHAPLDALEALPRRNGQRPSPRTGAAASPGTPPSGSLWTPPSGSPWRASTRVRAGRSSFGEAFRFRRDMLASPLEFRTPSLPAAPSFVPDGLLGRTAMGLFNEFWYRRAPRARTDELQRLSTFFHPLDGVPHWNRIYGRSGFVQYQFVVGHGREEALRRIVDRISARRCPSFLAVLKRFGEGDPGWLSFPMPGWTLALDIPASLPGLGAFLDSLDEEVAAAGGRVYLAKDARLRPELLASMYPRLPEFRALRGELDPGGVFVSDLARRLGL</sequence>